<sequence>MDFENAKVVLWDAVNLDQKGATDQAIPKYLAGIDALLPCLNDFEGPKRDALRQQIERYMSRVETLRGRKMVKVEFMEQRRIVEDSSGHSYESIFAKCLDDKLTEVHVEDPWLANYHQLVNLVKFCELLVRKCSNVRRISLQTTRPNGPSAQMDEAIGQLGDSLCTKNIVLTVNYADNMHDREIRFNNGWLVKMGRGLDIYKNVDKFSIGSHDYHLRPCKATLIEIFKMVTTKCSSIFIIFQFFFPPFFYV</sequence>
<evidence type="ECO:0000259" key="1">
    <source>
        <dbReference type="Pfam" id="PF04212"/>
    </source>
</evidence>
<dbReference type="PANTHER" id="PTHR21222:SF1">
    <property type="entry name" value="MIT DOMAIN-CONTAINING PROTEIN 1"/>
    <property type="match status" value="1"/>
</dbReference>
<dbReference type="Proteomes" id="UP001620645">
    <property type="component" value="Unassembled WGS sequence"/>
</dbReference>
<name>A0ABD2ITX7_HETSC</name>
<reference evidence="3 4" key="1">
    <citation type="submission" date="2024-10" db="EMBL/GenBank/DDBJ databases">
        <authorList>
            <person name="Kim D."/>
        </authorList>
    </citation>
    <scope>NUCLEOTIDE SEQUENCE [LARGE SCALE GENOMIC DNA]</scope>
    <source>
        <strain evidence="3">Taebaek</strain>
    </source>
</reference>
<evidence type="ECO:0000313" key="4">
    <source>
        <dbReference type="Proteomes" id="UP001620645"/>
    </source>
</evidence>
<dbReference type="InterPro" id="IPR007330">
    <property type="entry name" value="MIT_dom"/>
</dbReference>
<protein>
    <recommendedName>
        <fullName evidence="5">MIT domain-containing protein</fullName>
    </recommendedName>
</protein>
<dbReference type="AlphaFoldDB" id="A0ABD2ITX7"/>
<dbReference type="Pfam" id="PF04212">
    <property type="entry name" value="MIT"/>
    <property type="match status" value="1"/>
</dbReference>
<evidence type="ECO:0000313" key="3">
    <source>
        <dbReference type="EMBL" id="KAL3081587.1"/>
    </source>
</evidence>
<dbReference type="InterPro" id="IPR052817">
    <property type="entry name" value="MIT_domain_contain_protein1"/>
</dbReference>
<dbReference type="InterPro" id="IPR036181">
    <property type="entry name" value="MIT_dom_sf"/>
</dbReference>
<proteinExistence type="predicted"/>
<dbReference type="Gene3D" id="3.30.870.30">
    <property type="entry name" value="MITD, C-terminal phospholipase D-like domain"/>
    <property type="match status" value="1"/>
</dbReference>
<feature type="domain" description="MIT" evidence="1">
    <location>
        <begin position="8"/>
        <end position="66"/>
    </location>
</feature>
<dbReference type="InterPro" id="IPR038113">
    <property type="entry name" value="MITD1_C_sf"/>
</dbReference>
<dbReference type="EMBL" id="JBICCN010000268">
    <property type="protein sequence ID" value="KAL3081587.1"/>
    <property type="molecule type" value="Genomic_DNA"/>
</dbReference>
<evidence type="ECO:0008006" key="5">
    <source>
        <dbReference type="Google" id="ProtNLM"/>
    </source>
</evidence>
<evidence type="ECO:0000259" key="2">
    <source>
        <dbReference type="Pfam" id="PF16565"/>
    </source>
</evidence>
<organism evidence="3 4">
    <name type="scientific">Heterodera schachtii</name>
    <name type="common">Sugarbeet cyst nematode worm</name>
    <name type="synonym">Tylenchus schachtii</name>
    <dbReference type="NCBI Taxonomy" id="97005"/>
    <lineage>
        <taxon>Eukaryota</taxon>
        <taxon>Metazoa</taxon>
        <taxon>Ecdysozoa</taxon>
        <taxon>Nematoda</taxon>
        <taxon>Chromadorea</taxon>
        <taxon>Rhabditida</taxon>
        <taxon>Tylenchina</taxon>
        <taxon>Tylenchomorpha</taxon>
        <taxon>Tylenchoidea</taxon>
        <taxon>Heteroderidae</taxon>
        <taxon>Heteroderinae</taxon>
        <taxon>Heterodera</taxon>
    </lineage>
</organism>
<comment type="caution">
    <text evidence="3">The sequence shown here is derived from an EMBL/GenBank/DDBJ whole genome shotgun (WGS) entry which is preliminary data.</text>
</comment>
<dbReference type="PANTHER" id="PTHR21222">
    <property type="entry name" value="MIT DOMAIN-CONTAINING PROTEIN 1"/>
    <property type="match status" value="1"/>
</dbReference>
<feature type="domain" description="MITD1 C-terminal phospholipase D-like" evidence="2">
    <location>
        <begin position="87"/>
        <end position="227"/>
    </location>
</feature>
<dbReference type="InterPro" id="IPR032341">
    <property type="entry name" value="MITD1_C"/>
</dbReference>
<dbReference type="Gene3D" id="1.20.58.80">
    <property type="entry name" value="Phosphotransferase system, lactose/cellobiose-type IIA subunit"/>
    <property type="match status" value="1"/>
</dbReference>
<keyword evidence="4" id="KW-1185">Reference proteome</keyword>
<dbReference type="SUPFAM" id="SSF116846">
    <property type="entry name" value="MIT domain"/>
    <property type="match status" value="1"/>
</dbReference>
<gene>
    <name evidence="3" type="ORF">niasHS_011895</name>
</gene>
<accession>A0ABD2ITX7</accession>
<dbReference type="Pfam" id="PF16565">
    <property type="entry name" value="MIT_C"/>
    <property type="match status" value="1"/>
</dbReference>